<dbReference type="Gramene" id="AUR62039026-RA">
    <property type="protein sequence ID" value="AUR62039026-RA:cds"/>
    <property type="gene ID" value="AUR62039026"/>
</dbReference>
<dbReference type="AlphaFoldDB" id="A0A803N1T6"/>
<proteinExistence type="inferred from homology"/>
<name>A0A803N1T6_CHEQI</name>
<feature type="domain" description="Trichome birefringence-like C-terminal" evidence="2">
    <location>
        <begin position="1"/>
        <end position="116"/>
    </location>
</feature>
<comment type="similarity">
    <text evidence="1">Belongs to the PC-esterase family. TBL subfamily.</text>
</comment>
<dbReference type="InterPro" id="IPR026057">
    <property type="entry name" value="TBL_C"/>
</dbReference>
<evidence type="ECO:0000313" key="3">
    <source>
        <dbReference type="EnsemblPlants" id="AUR62039026-RA:cds"/>
    </source>
</evidence>
<dbReference type="GO" id="GO:0005794">
    <property type="term" value="C:Golgi apparatus"/>
    <property type="evidence" value="ECO:0007669"/>
    <property type="project" value="TreeGrafter"/>
</dbReference>
<dbReference type="InterPro" id="IPR029962">
    <property type="entry name" value="TBL"/>
</dbReference>
<dbReference type="EnsemblPlants" id="AUR62039026-RA">
    <property type="protein sequence ID" value="AUR62039026-RA:cds"/>
    <property type="gene ID" value="AUR62039026"/>
</dbReference>
<keyword evidence="4" id="KW-1185">Reference proteome</keyword>
<protein>
    <recommendedName>
        <fullName evidence="2">Trichome birefringence-like C-terminal domain-containing protein</fullName>
    </recommendedName>
</protein>
<sequence length="198" mass="22652">FNGTKMLERLRNKRMILVGDSLNRNMWESLACLLFTSDPSYIAKADEHRRYTNTWKAKEYNFTLEFYWSAFLVDINKNHESGKKVLILDKLSENFERCKGADIMVFNSGHWWEPKGKSRAFPLPHSPKLQNPNFFLLLLISSRSSSLAPSLPVLPPWLLLFPFFLLGSFSSRRTGAAPQKSAAATQALSQHRSTAGRQ</sequence>
<organism evidence="3 4">
    <name type="scientific">Chenopodium quinoa</name>
    <name type="common">Quinoa</name>
    <dbReference type="NCBI Taxonomy" id="63459"/>
    <lineage>
        <taxon>Eukaryota</taxon>
        <taxon>Viridiplantae</taxon>
        <taxon>Streptophyta</taxon>
        <taxon>Embryophyta</taxon>
        <taxon>Tracheophyta</taxon>
        <taxon>Spermatophyta</taxon>
        <taxon>Magnoliopsida</taxon>
        <taxon>eudicotyledons</taxon>
        <taxon>Gunneridae</taxon>
        <taxon>Pentapetalae</taxon>
        <taxon>Caryophyllales</taxon>
        <taxon>Chenopodiaceae</taxon>
        <taxon>Chenopodioideae</taxon>
        <taxon>Atripliceae</taxon>
        <taxon>Chenopodium</taxon>
    </lineage>
</organism>
<reference evidence="3" key="2">
    <citation type="submission" date="2021-03" db="UniProtKB">
        <authorList>
            <consortium name="EnsemblPlants"/>
        </authorList>
    </citation>
    <scope>IDENTIFICATION</scope>
</reference>
<dbReference type="PANTHER" id="PTHR32285">
    <property type="entry name" value="PROTEIN TRICHOME BIREFRINGENCE-LIKE 9-RELATED"/>
    <property type="match status" value="1"/>
</dbReference>
<reference evidence="3" key="1">
    <citation type="journal article" date="2017" name="Nature">
        <title>The genome of Chenopodium quinoa.</title>
        <authorList>
            <person name="Jarvis D.E."/>
            <person name="Ho Y.S."/>
            <person name="Lightfoot D.J."/>
            <person name="Schmoeckel S.M."/>
            <person name="Li B."/>
            <person name="Borm T.J.A."/>
            <person name="Ohyanagi H."/>
            <person name="Mineta K."/>
            <person name="Michell C.T."/>
            <person name="Saber N."/>
            <person name="Kharbatia N.M."/>
            <person name="Rupper R.R."/>
            <person name="Sharp A.R."/>
            <person name="Dally N."/>
            <person name="Boughton B.A."/>
            <person name="Woo Y.H."/>
            <person name="Gao G."/>
            <person name="Schijlen E.G.W.M."/>
            <person name="Guo X."/>
            <person name="Momin A.A."/>
            <person name="Negrao S."/>
            <person name="Al-Babili S."/>
            <person name="Gehring C."/>
            <person name="Roessner U."/>
            <person name="Jung C."/>
            <person name="Murphy K."/>
            <person name="Arold S.T."/>
            <person name="Gojobori T."/>
            <person name="van der Linden C.G."/>
            <person name="van Loo E.N."/>
            <person name="Jellen E.N."/>
            <person name="Maughan P.J."/>
            <person name="Tester M."/>
        </authorList>
    </citation>
    <scope>NUCLEOTIDE SEQUENCE [LARGE SCALE GENOMIC DNA]</scope>
    <source>
        <strain evidence="3">cv. PI 614886</strain>
    </source>
</reference>
<dbReference type="Proteomes" id="UP000596660">
    <property type="component" value="Unplaced"/>
</dbReference>
<dbReference type="Pfam" id="PF13839">
    <property type="entry name" value="PC-Esterase"/>
    <property type="match status" value="1"/>
</dbReference>
<evidence type="ECO:0000256" key="1">
    <source>
        <dbReference type="ARBA" id="ARBA00007727"/>
    </source>
</evidence>
<evidence type="ECO:0000259" key="2">
    <source>
        <dbReference type="Pfam" id="PF13839"/>
    </source>
</evidence>
<evidence type="ECO:0000313" key="4">
    <source>
        <dbReference type="Proteomes" id="UP000596660"/>
    </source>
</evidence>
<accession>A0A803N1T6</accession>
<dbReference type="GO" id="GO:0016413">
    <property type="term" value="F:O-acetyltransferase activity"/>
    <property type="evidence" value="ECO:0007669"/>
    <property type="project" value="InterPro"/>
</dbReference>
<dbReference type="PANTHER" id="PTHR32285:SF38">
    <property type="entry name" value="OS01G0614300 PROTEIN"/>
    <property type="match status" value="1"/>
</dbReference>